<dbReference type="Pfam" id="PF12763">
    <property type="entry name" value="EH"/>
    <property type="match status" value="1"/>
</dbReference>
<evidence type="ECO:0000313" key="6">
    <source>
        <dbReference type="EMBL" id="CAD7574897.1"/>
    </source>
</evidence>
<dbReference type="PROSITE" id="PS50031">
    <property type="entry name" value="EH"/>
    <property type="match status" value="1"/>
</dbReference>
<dbReference type="PANTHER" id="PTHR11216:SF31">
    <property type="entry name" value="AT21416P"/>
    <property type="match status" value="1"/>
</dbReference>
<reference evidence="6" key="1">
    <citation type="submission" date="2020-11" db="EMBL/GenBank/DDBJ databases">
        <authorList>
            <person name="Tran Van P."/>
        </authorList>
    </citation>
    <scope>NUCLEOTIDE SEQUENCE</scope>
</reference>
<organism evidence="6">
    <name type="scientific">Timema californicum</name>
    <name type="common">California timema</name>
    <name type="synonym">Walking stick</name>
    <dbReference type="NCBI Taxonomy" id="61474"/>
    <lineage>
        <taxon>Eukaryota</taxon>
        <taxon>Metazoa</taxon>
        <taxon>Ecdysozoa</taxon>
        <taxon>Arthropoda</taxon>
        <taxon>Hexapoda</taxon>
        <taxon>Insecta</taxon>
        <taxon>Pterygota</taxon>
        <taxon>Neoptera</taxon>
        <taxon>Polyneoptera</taxon>
        <taxon>Phasmatodea</taxon>
        <taxon>Timematodea</taxon>
        <taxon>Timematoidea</taxon>
        <taxon>Timematidae</taxon>
        <taxon>Timema</taxon>
    </lineage>
</organism>
<dbReference type="FunFam" id="1.10.238.10:FF:000038">
    <property type="entry name" value="EH domain-containing protein 3"/>
    <property type="match status" value="1"/>
</dbReference>
<evidence type="ECO:0000256" key="3">
    <source>
        <dbReference type="SAM" id="MobiDB-lite"/>
    </source>
</evidence>
<feature type="domain" description="EH" evidence="4">
    <location>
        <begin position="630"/>
        <end position="718"/>
    </location>
</feature>
<keyword evidence="1" id="KW-0106">Calcium</keyword>
<dbReference type="InterPro" id="IPR027417">
    <property type="entry name" value="P-loop_NTPase"/>
</dbReference>
<dbReference type="Pfam" id="PF18150">
    <property type="entry name" value="DUF5600"/>
    <property type="match status" value="1"/>
</dbReference>
<dbReference type="Pfam" id="PF00379">
    <property type="entry name" value="Chitin_bind_4"/>
    <property type="match status" value="1"/>
</dbReference>
<dbReference type="GO" id="GO:0005509">
    <property type="term" value="F:calcium ion binding"/>
    <property type="evidence" value="ECO:0007669"/>
    <property type="project" value="InterPro"/>
</dbReference>
<dbReference type="Gene3D" id="3.40.50.300">
    <property type="entry name" value="P-loop containing nucleotide triphosphate hydrolases"/>
    <property type="match status" value="1"/>
</dbReference>
<dbReference type="InterPro" id="IPR040990">
    <property type="entry name" value="DUF5600"/>
</dbReference>
<name>A0A7R9P9R0_TIMCA</name>
<dbReference type="AlphaFoldDB" id="A0A7R9P9R0"/>
<dbReference type="PROSITE" id="PS51155">
    <property type="entry name" value="CHIT_BIND_RR_2"/>
    <property type="match status" value="1"/>
</dbReference>
<evidence type="ECO:0000256" key="2">
    <source>
        <dbReference type="PROSITE-ProRule" id="PRU00497"/>
    </source>
</evidence>
<evidence type="ECO:0000259" key="5">
    <source>
        <dbReference type="PROSITE" id="PS50222"/>
    </source>
</evidence>
<dbReference type="PROSITE" id="PS50222">
    <property type="entry name" value="EF_HAND_2"/>
    <property type="match status" value="1"/>
</dbReference>
<protein>
    <submittedName>
        <fullName evidence="6">(California timema) hypothetical protein</fullName>
    </submittedName>
</protein>
<dbReference type="GO" id="GO:0016197">
    <property type="term" value="P:endosomal transport"/>
    <property type="evidence" value="ECO:0007669"/>
    <property type="project" value="TreeGrafter"/>
</dbReference>
<proteinExistence type="predicted"/>
<dbReference type="CDD" id="cd00052">
    <property type="entry name" value="EH"/>
    <property type="match status" value="1"/>
</dbReference>
<keyword evidence="2" id="KW-0193">Cuticle</keyword>
<dbReference type="EMBL" id="OE182726">
    <property type="protein sequence ID" value="CAD7574897.1"/>
    <property type="molecule type" value="Genomic_DNA"/>
</dbReference>
<dbReference type="GO" id="GO:0005886">
    <property type="term" value="C:plasma membrane"/>
    <property type="evidence" value="ECO:0007669"/>
    <property type="project" value="TreeGrafter"/>
</dbReference>
<evidence type="ECO:0000256" key="1">
    <source>
        <dbReference type="ARBA" id="ARBA00022837"/>
    </source>
</evidence>
<dbReference type="Gene3D" id="1.10.238.10">
    <property type="entry name" value="EF-hand"/>
    <property type="match status" value="1"/>
</dbReference>
<feature type="region of interest" description="Disordered" evidence="3">
    <location>
        <begin position="214"/>
        <end position="236"/>
    </location>
</feature>
<accession>A0A7R9P9R0</accession>
<dbReference type="GO" id="GO:0055038">
    <property type="term" value="C:recycling endosome membrane"/>
    <property type="evidence" value="ECO:0007669"/>
    <property type="project" value="UniProtKB-SubCell"/>
</dbReference>
<dbReference type="InterPro" id="IPR000618">
    <property type="entry name" value="Insect_cuticle"/>
</dbReference>
<evidence type="ECO:0000259" key="4">
    <source>
        <dbReference type="PROSITE" id="PS50031"/>
    </source>
</evidence>
<dbReference type="GO" id="GO:0006897">
    <property type="term" value="P:endocytosis"/>
    <property type="evidence" value="ECO:0007669"/>
    <property type="project" value="TreeGrafter"/>
</dbReference>
<gene>
    <name evidence="6" type="ORF">TCMB3V08_LOCUS7501</name>
</gene>
<dbReference type="PANTHER" id="PTHR11216">
    <property type="entry name" value="EH DOMAIN"/>
    <property type="match status" value="1"/>
</dbReference>
<dbReference type="GO" id="GO:0042302">
    <property type="term" value="F:structural constituent of cuticle"/>
    <property type="evidence" value="ECO:0007669"/>
    <property type="project" value="UniProtKB-UniRule"/>
</dbReference>
<dbReference type="Gene3D" id="1.10.268.20">
    <property type="match status" value="1"/>
</dbReference>
<dbReference type="InterPro" id="IPR000261">
    <property type="entry name" value="EH_dom"/>
</dbReference>
<dbReference type="InterPro" id="IPR002048">
    <property type="entry name" value="EF_hand_dom"/>
</dbReference>
<dbReference type="SUPFAM" id="SSF47473">
    <property type="entry name" value="EF-hand"/>
    <property type="match status" value="1"/>
</dbReference>
<feature type="domain" description="EF-hand" evidence="5">
    <location>
        <begin position="662"/>
        <end position="697"/>
    </location>
</feature>
<dbReference type="InterPro" id="IPR018247">
    <property type="entry name" value="EF_Hand_1_Ca_BS"/>
</dbReference>
<dbReference type="SMART" id="SM00027">
    <property type="entry name" value="EH"/>
    <property type="match status" value="1"/>
</dbReference>
<dbReference type="PROSITE" id="PS00018">
    <property type="entry name" value="EF_HAND_1"/>
    <property type="match status" value="1"/>
</dbReference>
<dbReference type="InterPro" id="IPR011992">
    <property type="entry name" value="EF-hand-dom_pair"/>
</dbReference>
<sequence length="725" mass="81002">MDQGIRFALSCLPLAGRSEFESQPGQCVLVAVALACVSAPAKGGESHASSYAYFKGPVEGPAKQVVLHDGHISQRDLLGHEGGHEDEHLTIDYIAQPKYEFGYGVSDAHHGDSKTHKESHDGHRVVGEYSVQEPSGNVRTVKYISDKNGFQADVHNSGANLHSAAYSAHEALAEHGAYELAHPSYGGSEQVAIASAAERIGKVELDEVNPHFRGRRVENHLGKTTPSSPDRDSNLDLPVLSSRAQHDKLVSQLRHRGSLLREGRCRMLDRRGLQYVVFSCVVRVCSRVDDPTAGGVGKIVNWYNGIEWEKPPNFVDSLKSSGSTPQLYSLSKFCCFDFSVKKWEKQRIDRGYDFTGVLEWFAERVDRIVLLFDAHKLDISDEFRRSIEALRGHDDKIRIILNKADMVDHQQLMRVYGALMWSLGKILNTPEVARVYIGSYWDQPLRFDGNRRLFEDEEQDLFADLKSLPRNAALRKLTDLSKRARLAKAHAYIIGTLANEMPSLFGKEAKKQKLISELDLIFEQVQLKYQVSPGDFPDIRKMKMQLAIYDFSRFRTVNQRLLDVVDEMLATDIANLMALIPQEEASTMDKRIIEGGAFSVVSDKSTPFGYKRGEGIDAGAGDPEWVVAKKLTQYNEIFQALKPVKGKIMRTAAKTEMVKSKLPNTVLGKIYLLADVDEDGLLDAEEFALVMHLINVKLEGHDLPAELPSHLIPPSKRDLVAKEAV</sequence>
<dbReference type="SUPFAM" id="SSF52540">
    <property type="entry name" value="P-loop containing nucleoside triphosphate hydrolases"/>
    <property type="match status" value="1"/>
</dbReference>